<evidence type="ECO:0000256" key="5">
    <source>
        <dbReference type="ARBA" id="ARBA00023136"/>
    </source>
</evidence>
<dbReference type="PANTHER" id="PTHR32322:SF2">
    <property type="entry name" value="EAMA DOMAIN-CONTAINING PROTEIN"/>
    <property type="match status" value="1"/>
</dbReference>
<evidence type="ECO:0000313" key="8">
    <source>
        <dbReference type="EMBL" id="OAK51442.1"/>
    </source>
</evidence>
<feature type="transmembrane region" description="Helical" evidence="6">
    <location>
        <begin position="102"/>
        <end position="124"/>
    </location>
</feature>
<evidence type="ECO:0000259" key="7">
    <source>
        <dbReference type="Pfam" id="PF00892"/>
    </source>
</evidence>
<feature type="transmembrane region" description="Helical" evidence="6">
    <location>
        <begin position="44"/>
        <end position="66"/>
    </location>
</feature>
<dbReference type="InterPro" id="IPR050638">
    <property type="entry name" value="AA-Vitamin_Transporters"/>
</dbReference>
<keyword evidence="9" id="KW-1185">Reference proteome</keyword>
<evidence type="ECO:0000256" key="3">
    <source>
        <dbReference type="ARBA" id="ARBA00022692"/>
    </source>
</evidence>
<sequence length="318" mass="32352">MTDDIAVRRPSRLASGLGLALVSSASFGLSGPLAKGLLDAGWSAGAAVTARILIAAAVLLVPGLLALRGRWNVLSRNIGVLVAYGAIAVAGCQLAYFNAVGYMPVGVALLIEFTSPVVVVLWMWLRHKQRPTLQTFGGAAVAAVGLVLVLDLVSGTSLNPIGVLWALGAMAGAAVYWIVSADESNGLPPLTLAAGGLLCGGVILLLAGLVGIVPFTATTRSAVLASASVPWWVSILVLGVVTAAVAYVCGIAAGRRLGSRLAAFVGLTEVVSALVFAWLLLGEVPRAVQIGGGVLILAGVVVVKLGENRVRRRAQTGL</sequence>
<name>A0A177Y7E2_9NOCA</name>
<feature type="transmembrane region" description="Helical" evidence="6">
    <location>
        <begin position="261"/>
        <end position="281"/>
    </location>
</feature>
<dbReference type="GO" id="GO:0016020">
    <property type="term" value="C:membrane"/>
    <property type="evidence" value="ECO:0007669"/>
    <property type="project" value="UniProtKB-SubCell"/>
</dbReference>
<dbReference type="Pfam" id="PF00892">
    <property type="entry name" value="EamA"/>
    <property type="match status" value="2"/>
</dbReference>
<feature type="transmembrane region" description="Helical" evidence="6">
    <location>
        <begin position="161"/>
        <end position="179"/>
    </location>
</feature>
<feature type="transmembrane region" description="Helical" evidence="6">
    <location>
        <begin position="136"/>
        <end position="155"/>
    </location>
</feature>
<gene>
    <name evidence="8" type="ORF">A3K89_11880</name>
</gene>
<feature type="domain" description="EamA" evidence="7">
    <location>
        <begin position="15"/>
        <end position="150"/>
    </location>
</feature>
<feature type="transmembrane region" description="Helical" evidence="6">
    <location>
        <begin position="287"/>
        <end position="306"/>
    </location>
</feature>
<dbReference type="AlphaFoldDB" id="A0A177Y7E2"/>
<keyword evidence="4 6" id="KW-1133">Transmembrane helix</keyword>
<evidence type="ECO:0000256" key="2">
    <source>
        <dbReference type="ARBA" id="ARBA00007362"/>
    </source>
</evidence>
<comment type="subcellular location">
    <subcellularLocation>
        <location evidence="1">Membrane</location>
        <topology evidence="1">Multi-pass membrane protein</topology>
    </subcellularLocation>
</comment>
<dbReference type="InterPro" id="IPR037185">
    <property type="entry name" value="EmrE-like"/>
</dbReference>
<dbReference type="PANTHER" id="PTHR32322">
    <property type="entry name" value="INNER MEMBRANE TRANSPORTER"/>
    <property type="match status" value="1"/>
</dbReference>
<keyword evidence="3 6" id="KW-0812">Transmembrane</keyword>
<feature type="transmembrane region" description="Helical" evidence="6">
    <location>
        <begin position="78"/>
        <end position="96"/>
    </location>
</feature>
<keyword evidence="5 6" id="KW-0472">Membrane</keyword>
<evidence type="ECO:0000256" key="1">
    <source>
        <dbReference type="ARBA" id="ARBA00004141"/>
    </source>
</evidence>
<dbReference type="EMBL" id="LVHI01000039">
    <property type="protein sequence ID" value="OAK51442.1"/>
    <property type="molecule type" value="Genomic_DNA"/>
</dbReference>
<feature type="domain" description="EamA" evidence="7">
    <location>
        <begin position="161"/>
        <end position="303"/>
    </location>
</feature>
<organism evidence="8 9">
    <name type="scientific">Rhodococcoides kyotonense</name>
    <dbReference type="NCBI Taxonomy" id="398843"/>
    <lineage>
        <taxon>Bacteria</taxon>
        <taxon>Bacillati</taxon>
        <taxon>Actinomycetota</taxon>
        <taxon>Actinomycetes</taxon>
        <taxon>Mycobacteriales</taxon>
        <taxon>Nocardiaceae</taxon>
        <taxon>Rhodococcoides</taxon>
    </lineage>
</organism>
<evidence type="ECO:0000256" key="4">
    <source>
        <dbReference type="ARBA" id="ARBA00022989"/>
    </source>
</evidence>
<dbReference type="Proteomes" id="UP000077519">
    <property type="component" value="Unassembled WGS sequence"/>
</dbReference>
<feature type="transmembrane region" description="Helical" evidence="6">
    <location>
        <begin position="229"/>
        <end position="249"/>
    </location>
</feature>
<dbReference type="InterPro" id="IPR000620">
    <property type="entry name" value="EamA_dom"/>
</dbReference>
<proteinExistence type="inferred from homology"/>
<comment type="caution">
    <text evidence="8">The sequence shown here is derived from an EMBL/GenBank/DDBJ whole genome shotgun (WGS) entry which is preliminary data.</text>
</comment>
<accession>A0A177Y7E2</accession>
<protein>
    <recommendedName>
        <fullName evidence="7">EamA domain-containing protein</fullName>
    </recommendedName>
</protein>
<reference evidence="8 9" key="1">
    <citation type="submission" date="2016-03" db="EMBL/GenBank/DDBJ databases">
        <title>Genome sequence of Rhodococcus kyotonensis KB10.</title>
        <authorList>
            <person name="Jeong H."/>
            <person name="Hong C.E."/>
            <person name="Jo S.H."/>
            <person name="Park J.M."/>
        </authorList>
    </citation>
    <scope>NUCLEOTIDE SEQUENCE [LARGE SCALE GENOMIC DNA]</scope>
    <source>
        <strain evidence="8 9">KB10</strain>
    </source>
</reference>
<feature type="transmembrane region" description="Helical" evidence="6">
    <location>
        <begin position="191"/>
        <end position="217"/>
    </location>
</feature>
<comment type="similarity">
    <text evidence="2">Belongs to the EamA transporter family.</text>
</comment>
<dbReference type="SUPFAM" id="SSF103481">
    <property type="entry name" value="Multidrug resistance efflux transporter EmrE"/>
    <property type="match status" value="2"/>
</dbReference>
<evidence type="ECO:0000313" key="9">
    <source>
        <dbReference type="Proteomes" id="UP000077519"/>
    </source>
</evidence>
<evidence type="ECO:0000256" key="6">
    <source>
        <dbReference type="SAM" id="Phobius"/>
    </source>
</evidence>